<dbReference type="EMBL" id="VICG01000001">
    <property type="protein sequence ID" value="KAA8576513.1"/>
    <property type="molecule type" value="Genomic_DNA"/>
</dbReference>
<dbReference type="PROSITE" id="PS51257">
    <property type="entry name" value="PROKAR_LIPOPROTEIN"/>
    <property type="match status" value="1"/>
</dbReference>
<dbReference type="Proteomes" id="UP000322873">
    <property type="component" value="Unassembled WGS sequence"/>
</dbReference>
<dbReference type="AlphaFoldDB" id="A0A5M9K7N1"/>
<evidence type="ECO:0000313" key="2">
    <source>
        <dbReference type="Proteomes" id="UP000322873"/>
    </source>
</evidence>
<sequence>MLCYAKLSCPVLSSPVLSCPGLAGAILSFLSCPILPGELNLCQTTGRESTIYPTMRKWGLQAVSLMRLEESGIVAEEGPGDALSREKVKGGKSTCQLKTNASEIQSNGLGIT</sequence>
<evidence type="ECO:0000313" key="1">
    <source>
        <dbReference type="EMBL" id="KAA8576513.1"/>
    </source>
</evidence>
<protein>
    <submittedName>
        <fullName evidence="1">Uncharacterized protein</fullName>
    </submittedName>
</protein>
<accession>A0A5M9K7N1</accession>
<comment type="caution">
    <text evidence="1">The sequence shown here is derived from an EMBL/GenBank/DDBJ whole genome shotgun (WGS) entry which is preliminary data.</text>
</comment>
<proteinExistence type="predicted"/>
<reference evidence="1 2" key="1">
    <citation type="submission" date="2019-06" db="EMBL/GenBank/DDBJ databases">
        <title>Genome Sequence of the Brown Rot Fungal Pathogen Monilinia fructicola.</title>
        <authorList>
            <person name="De Miccolis Angelini R.M."/>
            <person name="Landi L."/>
            <person name="Abate D."/>
            <person name="Pollastro S."/>
            <person name="Romanazzi G."/>
            <person name="Faretra F."/>
        </authorList>
    </citation>
    <scope>NUCLEOTIDE SEQUENCE [LARGE SCALE GENOMIC DNA]</scope>
    <source>
        <strain evidence="1 2">Mfrc123</strain>
    </source>
</reference>
<organism evidence="1 2">
    <name type="scientific">Monilinia fructicola</name>
    <name type="common">Brown rot fungus</name>
    <name type="synonym">Ciboria fructicola</name>
    <dbReference type="NCBI Taxonomy" id="38448"/>
    <lineage>
        <taxon>Eukaryota</taxon>
        <taxon>Fungi</taxon>
        <taxon>Dikarya</taxon>
        <taxon>Ascomycota</taxon>
        <taxon>Pezizomycotina</taxon>
        <taxon>Leotiomycetes</taxon>
        <taxon>Helotiales</taxon>
        <taxon>Sclerotiniaceae</taxon>
        <taxon>Monilinia</taxon>
    </lineage>
</organism>
<keyword evidence="2" id="KW-1185">Reference proteome</keyword>
<gene>
    <name evidence="1" type="ORF">EYC84_006623</name>
</gene>
<name>A0A5M9K7N1_MONFR</name>